<accession>B5W4J9</accession>
<evidence type="ECO:0000313" key="2">
    <source>
        <dbReference type="Proteomes" id="UP000004061"/>
    </source>
</evidence>
<keyword evidence="2" id="KW-1185">Reference proteome</keyword>
<dbReference type="EMBL" id="ABYK01000030">
    <property type="protein sequence ID" value="EDZ93599.1"/>
    <property type="molecule type" value="Genomic_DNA"/>
</dbReference>
<proteinExistence type="predicted"/>
<evidence type="ECO:0000313" key="1">
    <source>
        <dbReference type="EMBL" id="EDZ93599.1"/>
    </source>
</evidence>
<protein>
    <submittedName>
        <fullName evidence="1">Uncharacterized protein</fullName>
    </submittedName>
</protein>
<comment type="caution">
    <text evidence="1">The sequence shown here is derived from an EMBL/GenBank/DDBJ whole genome shotgun (WGS) entry which is preliminary data.</text>
</comment>
<name>B5W4J9_LIMMA</name>
<reference evidence="1 2" key="1">
    <citation type="journal article" date="2011" name="Appl. Environ. Microbiol.">
        <title>Contribution of a Sodium Ion Gradient to Energy Conservation during Fermentation in the Cyanobacterium Arthrospira (Spirulina) maxima CS-328.</title>
        <authorList>
            <person name="Carrieri D."/>
            <person name="Ananyev G."/>
            <person name="Lenz O."/>
            <person name="Bryant D.A."/>
            <person name="Dismukes G.C."/>
        </authorList>
    </citation>
    <scope>NUCLEOTIDE SEQUENCE [LARGE SCALE GENOMIC DNA]</scope>
    <source>
        <strain evidence="1 2">CS-328</strain>
    </source>
</reference>
<dbReference type="Proteomes" id="UP000004061">
    <property type="component" value="Unassembled WGS sequence"/>
</dbReference>
<organism evidence="1 2">
    <name type="scientific">Limnospira maxima CS-328</name>
    <dbReference type="NCBI Taxonomy" id="513049"/>
    <lineage>
        <taxon>Bacteria</taxon>
        <taxon>Bacillati</taxon>
        <taxon>Cyanobacteriota</taxon>
        <taxon>Cyanophyceae</taxon>
        <taxon>Oscillatoriophycideae</taxon>
        <taxon>Oscillatoriales</taxon>
        <taxon>Sirenicapillariaceae</taxon>
        <taxon>Limnospira</taxon>
    </lineage>
</organism>
<sequence>MIAVDTNIVVRYWVGWVRRETIFSQNSDLKSRRNPPAPSVFP</sequence>
<gene>
    <name evidence="1" type="ORF">AmaxDRAFT_3697</name>
</gene>
<dbReference type="AlphaFoldDB" id="B5W4J9"/>